<gene>
    <name evidence="1" type="ORF">L3Q82_019693</name>
</gene>
<dbReference type="Proteomes" id="UP000831701">
    <property type="component" value="Chromosome 23"/>
</dbReference>
<dbReference type="EMBL" id="CM041553">
    <property type="protein sequence ID" value="KAI3353141.1"/>
    <property type="molecule type" value="Genomic_DNA"/>
</dbReference>
<organism evidence="1 2">
    <name type="scientific">Scortum barcoo</name>
    <name type="common">barcoo grunter</name>
    <dbReference type="NCBI Taxonomy" id="214431"/>
    <lineage>
        <taxon>Eukaryota</taxon>
        <taxon>Metazoa</taxon>
        <taxon>Chordata</taxon>
        <taxon>Craniata</taxon>
        <taxon>Vertebrata</taxon>
        <taxon>Euteleostomi</taxon>
        <taxon>Actinopterygii</taxon>
        <taxon>Neopterygii</taxon>
        <taxon>Teleostei</taxon>
        <taxon>Neoteleostei</taxon>
        <taxon>Acanthomorphata</taxon>
        <taxon>Eupercaria</taxon>
        <taxon>Centrarchiformes</taxon>
        <taxon>Terapontoidei</taxon>
        <taxon>Terapontidae</taxon>
        <taxon>Scortum</taxon>
    </lineage>
</organism>
<proteinExistence type="predicted"/>
<accession>A0ACB8VBX6</accession>
<sequence length="867" mass="96104">TARNGLSGPAIPLSSLRGEHKRFRSLSSLRAHLEYNHTYETLYVLSKSNSVCDAAALLPLVAEGALLAPANNNDPFEPLRPSALKERRFPCRELPCADDLSLTPANSNTAARYIPNVEFPLGEIFMKKAMTSTDPGPHGNPSTAVAVAANVAASAVEAAYEEGLARLKARAFERLELDERLEKLSEEVEQKIAARVGRLQAELERKSSELDRAKQESERLSQEKQDLEDKASELSRQVDVSVEMLASLKQDLVNKEEELNHKQQEVAQIDQFLQETAAREANAKVRLQQFIEELLDRADRAEKQLQIISSCGTTPNGSLGHCSLQASKGNGGQRNSSLSGSTRGMYQVSERRSSPSTGASGRIKSVSQGSGGYDSDSVEMHPMEECPEAQYYHMQCRLGEGGYERSPGCGGGGSRNWGLRKQAIQNWQRRPYRNSTEGEEGDVSDVGSRTTESEVEMWEQERRAVAEVQQSAAPYPHHGRAGYRPNTGRSDGVYSKPCRHEKSPSKSGEVISPEILKMRAALFCIFTYLDTKTLLRAAEVCRDWKFVARHPAVWTRVLLENARISSKFLSILSQWCTQTHSLILQNLKPRQRGKKETKEDYLKSTRGCLEEGLEALLKATGSNLLILKISHCPNLLTDRSLWLASCYCRALQAVTYRSATDPVGQEVIWALGAGCRDIISLQVAPLHPCQQPARFSNRCLQTIGRCWPHLRALGVGGAGCGIQGLASLARNCMRLQVLELDHVSEINQEVAAEVCREGLKGLEMLVLTSTPVTPKALLHFNSVCRNLKSIVVQIGIEDYFEDPNSPEARKLFDEMVNKLQVTAPLCSKEETRLLQNPPCESRQPLLTSFVPILRVLERPRPPSQELE</sequence>
<feature type="non-terminal residue" evidence="1">
    <location>
        <position position="1"/>
    </location>
</feature>
<protein>
    <submittedName>
        <fullName evidence="1">Uncharacterized protein</fullName>
    </submittedName>
</protein>
<evidence type="ECO:0000313" key="1">
    <source>
        <dbReference type="EMBL" id="KAI3353141.1"/>
    </source>
</evidence>
<name>A0ACB8VBX6_9TELE</name>
<comment type="caution">
    <text evidence="1">The sequence shown here is derived from an EMBL/GenBank/DDBJ whole genome shotgun (WGS) entry which is preliminary data.</text>
</comment>
<keyword evidence="2" id="KW-1185">Reference proteome</keyword>
<reference evidence="1" key="1">
    <citation type="submission" date="2022-04" db="EMBL/GenBank/DDBJ databases">
        <title>Jade perch genome.</title>
        <authorList>
            <person name="Chao B."/>
        </authorList>
    </citation>
    <scope>NUCLEOTIDE SEQUENCE</scope>
    <source>
        <strain evidence="1">CB-2022</strain>
    </source>
</reference>
<evidence type="ECO:0000313" key="2">
    <source>
        <dbReference type="Proteomes" id="UP000831701"/>
    </source>
</evidence>